<evidence type="ECO:0000313" key="1">
    <source>
        <dbReference type="EMBL" id="GME83462.1"/>
    </source>
</evidence>
<reference evidence="1" key="1">
    <citation type="submission" date="2023-04" db="EMBL/GenBank/DDBJ databases">
        <title>Ambrosiozyma monospora NBRC 10751.</title>
        <authorList>
            <person name="Ichikawa N."/>
            <person name="Sato H."/>
            <person name="Tonouchi N."/>
        </authorList>
    </citation>
    <scope>NUCLEOTIDE SEQUENCE</scope>
    <source>
        <strain evidence="1">NBRC 10751</strain>
    </source>
</reference>
<protein>
    <submittedName>
        <fullName evidence="1">Unnamed protein product</fullName>
    </submittedName>
</protein>
<dbReference type="EMBL" id="BSXS01004768">
    <property type="protein sequence ID" value="GME83462.1"/>
    <property type="molecule type" value="Genomic_DNA"/>
</dbReference>
<name>A0ACB5T824_AMBMO</name>
<sequence>MFLCSVCVVVLTCVATPLYRMTNNLDSTPWSWTTYNDLMFTLIFTAEFVIKVIADGFMFTPNAYLRSSWDRIDFIVLISFWVSTVSEFYSNFDVFLLIGEFRALRALRLLTITKASKKHFDLALVSGIQKMTVAALVAGSLLVPFSLYGVILFNDKLGYCLDGSSNRADCGFEYTNNVFNWDIMSPNNYVQPPLEFDSFRVSISSLFQILSLEGWVDLMLNVMNITGAGMPPQPFNSPGNGMFVIIFNFISIVFILNLFVSIIINNYAVQSGTAYLSLKQLAWYEVKRYLSQIRPSKRRDVIPVNKIHRAVYKFVVNKKELLQRMFDFFMFIHFIALVIERYPTTDTADVARNGLFSFATGGLLLLILLQMYAFGFKIYFSNRWNIYRTIVTAGSFTLSIISYHVAYGGIYSNLSKVYYVGLLLLIIPRIDMLNQLVKFASSSLPSLASLLYTWLVIFLVFAIALNQRFGLTRFGENTDGNINCRTVTKALFLLFRSSFGEGWNYIMNDFRVQRPMCYYFSTLHTDCVSVMFTMSLVPMLCLPEMKSESSRKAGTNLIHQVLVYWILWIFSHS</sequence>
<evidence type="ECO:0000313" key="2">
    <source>
        <dbReference type="Proteomes" id="UP001165064"/>
    </source>
</evidence>
<accession>A0ACB5T824</accession>
<proteinExistence type="predicted"/>
<comment type="caution">
    <text evidence="1">The sequence shown here is derived from an EMBL/GenBank/DDBJ whole genome shotgun (WGS) entry which is preliminary data.</text>
</comment>
<gene>
    <name evidence="1" type="ORF">Amon02_000618600</name>
</gene>
<organism evidence="1 2">
    <name type="scientific">Ambrosiozyma monospora</name>
    <name type="common">Yeast</name>
    <name type="synonym">Endomycopsis monosporus</name>
    <dbReference type="NCBI Taxonomy" id="43982"/>
    <lineage>
        <taxon>Eukaryota</taxon>
        <taxon>Fungi</taxon>
        <taxon>Dikarya</taxon>
        <taxon>Ascomycota</taxon>
        <taxon>Saccharomycotina</taxon>
        <taxon>Pichiomycetes</taxon>
        <taxon>Pichiales</taxon>
        <taxon>Pichiaceae</taxon>
        <taxon>Ambrosiozyma</taxon>
    </lineage>
</organism>
<keyword evidence="2" id="KW-1185">Reference proteome</keyword>
<dbReference type="Proteomes" id="UP001165064">
    <property type="component" value="Unassembled WGS sequence"/>
</dbReference>